<organism evidence="6 7">
    <name type="scientific">Ornithinimicrobium pratense</name>
    <dbReference type="NCBI Taxonomy" id="2593973"/>
    <lineage>
        <taxon>Bacteria</taxon>
        <taxon>Bacillati</taxon>
        <taxon>Actinomycetota</taxon>
        <taxon>Actinomycetes</taxon>
        <taxon>Micrococcales</taxon>
        <taxon>Ornithinimicrobiaceae</taxon>
        <taxon>Ornithinimicrobium</taxon>
    </lineage>
</organism>
<dbReference type="InterPro" id="IPR018967">
    <property type="entry name" value="FeS-contain_CDGSH-typ"/>
</dbReference>
<dbReference type="RefSeq" id="WP_158062024.1">
    <property type="nucleotide sequence ID" value="NZ_CP044427.1"/>
</dbReference>
<keyword evidence="3" id="KW-0408">Iron</keyword>
<dbReference type="SMART" id="SM00704">
    <property type="entry name" value="ZnF_CDGSH"/>
    <property type="match status" value="1"/>
</dbReference>
<evidence type="ECO:0000256" key="1">
    <source>
        <dbReference type="ARBA" id="ARBA00022714"/>
    </source>
</evidence>
<dbReference type="OrthoDB" id="9800162at2"/>
<keyword evidence="2" id="KW-0479">Metal-binding</keyword>
<dbReference type="EMBL" id="CP044427">
    <property type="protein sequence ID" value="QFG69589.1"/>
    <property type="molecule type" value="Genomic_DNA"/>
</dbReference>
<keyword evidence="4" id="KW-0411">Iron-sulfur</keyword>
<accession>A0A5J6V6R7</accession>
<evidence type="ECO:0000256" key="4">
    <source>
        <dbReference type="ARBA" id="ARBA00023014"/>
    </source>
</evidence>
<keyword evidence="7" id="KW-1185">Reference proteome</keyword>
<dbReference type="Proteomes" id="UP000326546">
    <property type="component" value="Chromosome"/>
</dbReference>
<dbReference type="KEGG" id="serw:FY030_13540"/>
<reference evidence="6 7" key="1">
    <citation type="submission" date="2019-09" db="EMBL/GenBank/DDBJ databases">
        <title>Serinicoccus pratensis sp. nov., isolated from meadow soil.</title>
        <authorList>
            <person name="Zhang W."/>
        </authorList>
    </citation>
    <scope>NUCLEOTIDE SEQUENCE [LARGE SCALE GENOMIC DNA]</scope>
    <source>
        <strain evidence="6 7">W204</strain>
    </source>
</reference>
<evidence type="ECO:0000256" key="2">
    <source>
        <dbReference type="ARBA" id="ARBA00022723"/>
    </source>
</evidence>
<dbReference type="Gene3D" id="3.40.5.90">
    <property type="entry name" value="CDGSH iron-sulfur domain, mitoNEET-type"/>
    <property type="match status" value="1"/>
</dbReference>
<evidence type="ECO:0000313" key="6">
    <source>
        <dbReference type="EMBL" id="QFG69589.1"/>
    </source>
</evidence>
<dbReference type="AlphaFoldDB" id="A0A5J6V6R7"/>
<dbReference type="GO" id="GO:0005737">
    <property type="term" value="C:cytoplasm"/>
    <property type="evidence" value="ECO:0007669"/>
    <property type="project" value="UniProtKB-ARBA"/>
</dbReference>
<evidence type="ECO:0000259" key="5">
    <source>
        <dbReference type="SMART" id="SM00704"/>
    </source>
</evidence>
<protein>
    <submittedName>
        <fullName evidence="6">CDGSH iron-sulfur domain-containing protein</fullName>
    </submittedName>
</protein>
<feature type="domain" description="Iron-binding zinc finger CDGSH type" evidence="5">
    <location>
        <begin position="40"/>
        <end position="75"/>
    </location>
</feature>
<sequence>MNDDRLPSVATPLPTELVRLTECEGGPVLVRGARVVVDVQGVTHPVTRPVVALCRCGSSQRLPWCDGVHKRLGKAPHS</sequence>
<proteinExistence type="predicted"/>
<dbReference type="GO" id="GO:0051537">
    <property type="term" value="F:2 iron, 2 sulfur cluster binding"/>
    <property type="evidence" value="ECO:0007669"/>
    <property type="project" value="UniProtKB-KW"/>
</dbReference>
<dbReference type="Pfam" id="PF09360">
    <property type="entry name" value="zf-CDGSH"/>
    <property type="match status" value="1"/>
</dbReference>
<dbReference type="GO" id="GO:0046872">
    <property type="term" value="F:metal ion binding"/>
    <property type="evidence" value="ECO:0007669"/>
    <property type="project" value="UniProtKB-KW"/>
</dbReference>
<name>A0A5J6V6R7_9MICO</name>
<gene>
    <name evidence="6" type="ORF">FY030_13540</name>
</gene>
<evidence type="ECO:0000313" key="7">
    <source>
        <dbReference type="Proteomes" id="UP000326546"/>
    </source>
</evidence>
<evidence type="ECO:0000256" key="3">
    <source>
        <dbReference type="ARBA" id="ARBA00023004"/>
    </source>
</evidence>
<keyword evidence="1" id="KW-0001">2Fe-2S</keyword>
<dbReference type="InterPro" id="IPR042216">
    <property type="entry name" value="MitoNEET_CISD"/>
</dbReference>